<name>A0A9N9MQ76_9CUCU</name>
<accession>A0A9N9MQ76</accession>
<proteinExistence type="predicted"/>
<evidence type="ECO:0000313" key="2">
    <source>
        <dbReference type="Proteomes" id="UP001152799"/>
    </source>
</evidence>
<dbReference type="EMBL" id="OU892278">
    <property type="protein sequence ID" value="CAG9764857.1"/>
    <property type="molecule type" value="Genomic_DNA"/>
</dbReference>
<sequence>MKKVNTKMTPNYYLQRLRIPEIEEAAVTMLNDNIQPNENNNVDMEHNKLKNAVETVKKEILKPDKI</sequence>
<dbReference type="Proteomes" id="UP001152799">
    <property type="component" value="Chromosome 2"/>
</dbReference>
<gene>
    <name evidence="1" type="ORF">CEUTPL_LOCUS5482</name>
</gene>
<protein>
    <submittedName>
        <fullName evidence="1">Uncharacterized protein</fullName>
    </submittedName>
</protein>
<dbReference type="OrthoDB" id="10397460at2759"/>
<evidence type="ECO:0000313" key="1">
    <source>
        <dbReference type="EMBL" id="CAG9764857.1"/>
    </source>
</evidence>
<keyword evidence="2" id="KW-1185">Reference proteome</keyword>
<dbReference type="AlphaFoldDB" id="A0A9N9MQ76"/>
<reference evidence="1" key="1">
    <citation type="submission" date="2022-01" db="EMBL/GenBank/DDBJ databases">
        <authorList>
            <person name="King R."/>
        </authorList>
    </citation>
    <scope>NUCLEOTIDE SEQUENCE</scope>
</reference>
<organism evidence="1 2">
    <name type="scientific">Ceutorhynchus assimilis</name>
    <name type="common">cabbage seed weevil</name>
    <dbReference type="NCBI Taxonomy" id="467358"/>
    <lineage>
        <taxon>Eukaryota</taxon>
        <taxon>Metazoa</taxon>
        <taxon>Ecdysozoa</taxon>
        <taxon>Arthropoda</taxon>
        <taxon>Hexapoda</taxon>
        <taxon>Insecta</taxon>
        <taxon>Pterygota</taxon>
        <taxon>Neoptera</taxon>
        <taxon>Endopterygota</taxon>
        <taxon>Coleoptera</taxon>
        <taxon>Polyphaga</taxon>
        <taxon>Cucujiformia</taxon>
        <taxon>Curculionidae</taxon>
        <taxon>Ceutorhynchinae</taxon>
        <taxon>Ceutorhynchus</taxon>
    </lineage>
</organism>